<evidence type="ECO:0000256" key="2">
    <source>
        <dbReference type="SAM" id="SignalP"/>
    </source>
</evidence>
<evidence type="ECO:0000256" key="1">
    <source>
        <dbReference type="ARBA" id="ARBA00022824"/>
    </source>
</evidence>
<feature type="domain" description="ERp29 N-terminal" evidence="4">
    <location>
        <begin position="23"/>
        <end position="148"/>
    </location>
</feature>
<feature type="signal peptide" evidence="2">
    <location>
        <begin position="1"/>
        <end position="23"/>
    </location>
</feature>
<evidence type="ECO:0000259" key="4">
    <source>
        <dbReference type="Pfam" id="PF07912"/>
    </source>
</evidence>
<dbReference type="Pfam" id="PF07912">
    <property type="entry name" value="ERp29_N"/>
    <property type="match status" value="1"/>
</dbReference>
<gene>
    <name evidence="5" type="ORF">WA026_016690</name>
</gene>
<dbReference type="AlphaFoldDB" id="A0AAW1V2V2"/>
<evidence type="ECO:0000259" key="3">
    <source>
        <dbReference type="Pfam" id="PF07749"/>
    </source>
</evidence>
<organism evidence="5 6">
    <name type="scientific">Henosepilachna vigintioctopunctata</name>
    <dbReference type="NCBI Taxonomy" id="420089"/>
    <lineage>
        <taxon>Eukaryota</taxon>
        <taxon>Metazoa</taxon>
        <taxon>Ecdysozoa</taxon>
        <taxon>Arthropoda</taxon>
        <taxon>Hexapoda</taxon>
        <taxon>Insecta</taxon>
        <taxon>Pterygota</taxon>
        <taxon>Neoptera</taxon>
        <taxon>Endopterygota</taxon>
        <taxon>Coleoptera</taxon>
        <taxon>Polyphaga</taxon>
        <taxon>Cucujiformia</taxon>
        <taxon>Coccinelloidea</taxon>
        <taxon>Coccinellidae</taxon>
        <taxon>Epilachninae</taxon>
        <taxon>Epilachnini</taxon>
        <taxon>Henosepilachna</taxon>
    </lineage>
</organism>
<dbReference type="InterPro" id="IPR011679">
    <property type="entry name" value="ERp29_C"/>
</dbReference>
<dbReference type="InterPro" id="IPR012883">
    <property type="entry name" value="ERp29_N"/>
</dbReference>
<evidence type="ECO:0000313" key="6">
    <source>
        <dbReference type="Proteomes" id="UP001431783"/>
    </source>
</evidence>
<feature type="chain" id="PRO_5043743957" evidence="2">
    <location>
        <begin position="24"/>
        <end position="250"/>
    </location>
</feature>
<dbReference type="Gene3D" id="1.20.1150.12">
    <property type="entry name" value="Endoplasmic reticulum resident protein 29, C-terminal domain"/>
    <property type="match status" value="1"/>
</dbReference>
<dbReference type="SUPFAM" id="SSF52833">
    <property type="entry name" value="Thioredoxin-like"/>
    <property type="match status" value="1"/>
</dbReference>
<dbReference type="InterPro" id="IPR036356">
    <property type="entry name" value="ERp29_C_sf"/>
</dbReference>
<keyword evidence="1" id="KW-0256">Endoplasmic reticulum</keyword>
<reference evidence="5 6" key="1">
    <citation type="submission" date="2023-03" db="EMBL/GenBank/DDBJ databases">
        <title>Genome insight into feeding habits of ladybird beetles.</title>
        <authorList>
            <person name="Li H.-S."/>
            <person name="Huang Y.-H."/>
            <person name="Pang H."/>
        </authorList>
    </citation>
    <scope>NUCLEOTIDE SEQUENCE [LARGE SCALE GENOMIC DNA]</scope>
    <source>
        <strain evidence="5">SYSU_2023b</strain>
        <tissue evidence="5">Whole body</tissue>
    </source>
</reference>
<sequence>MQTFLKYYGTITLILSVTCGSQACKGCVNLDEYNFNKIVSRFKVALVKFDMAYPYGDKHDVFVEFADEIKDNKNIIAAEVGVKDYGDKENEELARRFGIKSKDDFPALKLFLNGITNEAKSFPISEKWDTGMLRDFLRDNSDIYIGLPGCLEKMDQLALEFVKASDKNEKYDDIIKVTQSFKEKEKETASTYLKYMKKIITDGFVFIKHETSRLKKLLKESKIREKKKEDLSYRLNILKSFSTTEIKEEL</sequence>
<protein>
    <submittedName>
        <fullName evidence="5">Uncharacterized protein</fullName>
    </submittedName>
</protein>
<feature type="domain" description="Endoplasmic reticulum resident protein 29 C-terminal" evidence="3">
    <location>
        <begin position="149"/>
        <end position="241"/>
    </location>
</feature>
<dbReference type="Gene3D" id="3.40.30.10">
    <property type="entry name" value="Glutaredoxin"/>
    <property type="match status" value="1"/>
</dbReference>
<dbReference type="Pfam" id="PF07749">
    <property type="entry name" value="ERp29"/>
    <property type="match status" value="1"/>
</dbReference>
<dbReference type="Proteomes" id="UP001431783">
    <property type="component" value="Unassembled WGS sequence"/>
</dbReference>
<proteinExistence type="predicted"/>
<keyword evidence="6" id="KW-1185">Reference proteome</keyword>
<dbReference type="GO" id="GO:0005788">
    <property type="term" value="C:endoplasmic reticulum lumen"/>
    <property type="evidence" value="ECO:0007669"/>
    <property type="project" value="InterPro"/>
</dbReference>
<dbReference type="InterPro" id="IPR016855">
    <property type="entry name" value="ERp29"/>
</dbReference>
<comment type="caution">
    <text evidence="5">The sequence shown here is derived from an EMBL/GenBank/DDBJ whole genome shotgun (WGS) entry which is preliminary data.</text>
</comment>
<dbReference type="InterPro" id="IPR036249">
    <property type="entry name" value="Thioredoxin-like_sf"/>
</dbReference>
<name>A0AAW1V2V2_9CUCU</name>
<evidence type="ECO:0000313" key="5">
    <source>
        <dbReference type="EMBL" id="KAK9886411.1"/>
    </source>
</evidence>
<keyword evidence="2" id="KW-0732">Signal</keyword>
<dbReference type="PROSITE" id="PS51257">
    <property type="entry name" value="PROKAR_LIPOPROTEIN"/>
    <property type="match status" value="1"/>
</dbReference>
<dbReference type="PANTHER" id="PTHR12211">
    <property type="entry name" value="ENDOPLASMIC RETICULUM PROTEIN ERP29"/>
    <property type="match status" value="1"/>
</dbReference>
<dbReference type="FunFam" id="1.20.1150.12:FF:000001">
    <property type="entry name" value="Endoplasmic reticulum resident protein 29"/>
    <property type="match status" value="1"/>
</dbReference>
<dbReference type="EMBL" id="JARQZJ010000100">
    <property type="protein sequence ID" value="KAK9886411.1"/>
    <property type="molecule type" value="Genomic_DNA"/>
</dbReference>
<dbReference type="GO" id="GO:0009306">
    <property type="term" value="P:protein secretion"/>
    <property type="evidence" value="ECO:0007669"/>
    <property type="project" value="InterPro"/>
</dbReference>
<dbReference type="SUPFAM" id="SSF47933">
    <property type="entry name" value="ERP29 C domain-like"/>
    <property type="match status" value="1"/>
</dbReference>
<dbReference type="PANTHER" id="PTHR12211:SF0">
    <property type="entry name" value="ENDOPLASMIC RETICULUM RESIDENT PROTEIN 29"/>
    <property type="match status" value="1"/>
</dbReference>
<accession>A0AAW1V2V2</accession>